<protein>
    <submittedName>
        <fullName evidence="5">Uncharacterized protein</fullName>
    </submittedName>
</protein>
<dbReference type="SUPFAM" id="SSF48452">
    <property type="entry name" value="TPR-like"/>
    <property type="match status" value="1"/>
</dbReference>
<feature type="signal peptide" evidence="4">
    <location>
        <begin position="1"/>
        <end position="25"/>
    </location>
</feature>
<keyword evidence="4" id="KW-0732">Signal</keyword>
<reference evidence="5 6" key="1">
    <citation type="submission" date="2015-03" db="EMBL/GenBank/DDBJ databases">
        <title>Genome sequence of Tenacibaculum sp. S2-2, isolated from intestinal microbiota of sea cucumber, Apostichopus japonicas.</title>
        <authorList>
            <person name="Shao Z."/>
            <person name="Wang L."/>
            <person name="Li X."/>
        </authorList>
    </citation>
    <scope>NUCLEOTIDE SEQUENCE [LARGE SCALE GENOMIC DNA]</scope>
    <source>
        <strain evidence="5 6">S2-2</strain>
    </source>
</reference>
<dbReference type="RefSeq" id="WP_086029176.1">
    <property type="nucleotide sequence ID" value="NZ_LAPZ01000001.1"/>
</dbReference>
<dbReference type="AlphaFoldDB" id="A0A1Y2PG06"/>
<organism evidence="5 6">
    <name type="scientific">Tenacibaculum holothuriorum</name>
    <dbReference type="NCBI Taxonomy" id="1635173"/>
    <lineage>
        <taxon>Bacteria</taxon>
        <taxon>Pseudomonadati</taxon>
        <taxon>Bacteroidota</taxon>
        <taxon>Flavobacteriia</taxon>
        <taxon>Flavobacteriales</taxon>
        <taxon>Flavobacteriaceae</taxon>
        <taxon>Tenacibaculum</taxon>
    </lineage>
</organism>
<feature type="repeat" description="TPR" evidence="3">
    <location>
        <begin position="180"/>
        <end position="213"/>
    </location>
</feature>
<sequence length="229" mass="26803">MKAKYILSTLAIVFLLLNCTSKKNSADFINKTSGRYFFNADEIIEVFYENDELKLKWRKQTLTPLKVNDSTFYVRELNEKLIFSPSKDLIKLAKKREHKDKKFVFKKLREGEKTPSEYLAEGNFEMALKGYKTIKAQDSLSPVIRQRSLNRLGYHYLSNDEYDKAIDVFKINIELYPKSSNTYDSTGDAYLKKKDTATAIEYYKKALAINPENRSSRRAIKRLTKKKEE</sequence>
<evidence type="ECO:0000313" key="6">
    <source>
        <dbReference type="Proteomes" id="UP000194221"/>
    </source>
</evidence>
<evidence type="ECO:0000256" key="2">
    <source>
        <dbReference type="ARBA" id="ARBA00022803"/>
    </source>
</evidence>
<dbReference type="PANTHER" id="PTHR44943">
    <property type="entry name" value="CELLULOSE SYNTHASE OPERON PROTEIN C"/>
    <property type="match status" value="1"/>
</dbReference>
<comment type="caution">
    <text evidence="5">The sequence shown here is derived from an EMBL/GenBank/DDBJ whole genome shotgun (WGS) entry which is preliminary data.</text>
</comment>
<evidence type="ECO:0000256" key="1">
    <source>
        <dbReference type="ARBA" id="ARBA00022737"/>
    </source>
</evidence>
<accession>A0A1Y2PG06</accession>
<dbReference type="PROSITE" id="PS50005">
    <property type="entry name" value="TPR"/>
    <property type="match status" value="2"/>
</dbReference>
<gene>
    <name evidence="5" type="ORF">WH52_01640</name>
</gene>
<dbReference type="SMART" id="SM00028">
    <property type="entry name" value="TPR"/>
    <property type="match status" value="2"/>
</dbReference>
<dbReference type="STRING" id="1635173.WH52_01640"/>
<dbReference type="InterPro" id="IPR011990">
    <property type="entry name" value="TPR-like_helical_dom_sf"/>
</dbReference>
<keyword evidence="2 3" id="KW-0802">TPR repeat</keyword>
<dbReference type="InterPro" id="IPR019734">
    <property type="entry name" value="TPR_rpt"/>
</dbReference>
<dbReference type="Pfam" id="PF13424">
    <property type="entry name" value="TPR_12"/>
    <property type="match status" value="1"/>
</dbReference>
<name>A0A1Y2PG06_9FLAO</name>
<dbReference type="Proteomes" id="UP000194221">
    <property type="component" value="Unassembled WGS sequence"/>
</dbReference>
<evidence type="ECO:0000256" key="3">
    <source>
        <dbReference type="PROSITE-ProRule" id="PRU00339"/>
    </source>
</evidence>
<dbReference type="PROSITE" id="PS50293">
    <property type="entry name" value="TPR_REGION"/>
    <property type="match status" value="1"/>
</dbReference>
<proteinExistence type="predicted"/>
<keyword evidence="1" id="KW-0677">Repeat</keyword>
<dbReference type="PANTHER" id="PTHR44943:SF11">
    <property type="entry name" value="CELLULOSE SYNTHASE OPERON PROTEIN C"/>
    <property type="match status" value="1"/>
</dbReference>
<dbReference type="EMBL" id="LAPZ01000001">
    <property type="protein sequence ID" value="OSY89365.1"/>
    <property type="molecule type" value="Genomic_DNA"/>
</dbReference>
<keyword evidence="6" id="KW-1185">Reference proteome</keyword>
<feature type="chain" id="PRO_5012508520" evidence="4">
    <location>
        <begin position="26"/>
        <end position="229"/>
    </location>
</feature>
<feature type="repeat" description="TPR" evidence="3">
    <location>
        <begin position="146"/>
        <end position="179"/>
    </location>
</feature>
<dbReference type="InterPro" id="IPR051685">
    <property type="entry name" value="Ycf3/AcsC/BcsC/TPR_MFPF"/>
</dbReference>
<dbReference type="InParanoid" id="A0A1Y2PG06"/>
<dbReference type="OrthoDB" id="9784036at2"/>
<evidence type="ECO:0000313" key="5">
    <source>
        <dbReference type="EMBL" id="OSY89365.1"/>
    </source>
</evidence>
<evidence type="ECO:0000256" key="4">
    <source>
        <dbReference type="SAM" id="SignalP"/>
    </source>
</evidence>
<dbReference type="Gene3D" id="1.25.40.10">
    <property type="entry name" value="Tetratricopeptide repeat domain"/>
    <property type="match status" value="1"/>
</dbReference>